<gene>
    <name evidence="1" type="ORF">AFUS01_LOCUS32713</name>
</gene>
<organism evidence="1 2">
    <name type="scientific">Allacma fusca</name>
    <dbReference type="NCBI Taxonomy" id="39272"/>
    <lineage>
        <taxon>Eukaryota</taxon>
        <taxon>Metazoa</taxon>
        <taxon>Ecdysozoa</taxon>
        <taxon>Arthropoda</taxon>
        <taxon>Hexapoda</taxon>
        <taxon>Collembola</taxon>
        <taxon>Symphypleona</taxon>
        <taxon>Sminthuridae</taxon>
        <taxon>Allacma</taxon>
    </lineage>
</organism>
<keyword evidence="2" id="KW-1185">Reference proteome</keyword>
<evidence type="ECO:0000313" key="1">
    <source>
        <dbReference type="EMBL" id="CAG7822438.1"/>
    </source>
</evidence>
<protein>
    <submittedName>
        <fullName evidence="1">Uncharacterized protein</fullName>
    </submittedName>
</protein>
<reference evidence="1" key="1">
    <citation type="submission" date="2021-06" db="EMBL/GenBank/DDBJ databases">
        <authorList>
            <person name="Hodson N. C."/>
            <person name="Mongue J. A."/>
            <person name="Jaron S. K."/>
        </authorList>
    </citation>
    <scope>NUCLEOTIDE SEQUENCE</scope>
</reference>
<comment type="caution">
    <text evidence="1">The sequence shown here is derived from an EMBL/GenBank/DDBJ whole genome shotgun (WGS) entry which is preliminary data.</text>
</comment>
<dbReference type="Proteomes" id="UP000708208">
    <property type="component" value="Unassembled WGS sequence"/>
</dbReference>
<dbReference type="OrthoDB" id="8249927at2759"/>
<name>A0A8J2KZ47_9HEXA</name>
<sequence length="172" mass="19489">MKESNRNNSFTKVSSATNMASVYSYDRVSDWFDADSYKVFMRTVRSGDILEVRNNRSSHWGIAVRLKQPPSPPKGNGSPKPVPDEVMVYHLIHSSQNRGQVGQFTLEEFWQPDCKIRINNTTNGSCIFGNSPTIPKSDVLNNAFTAHLSTSMKWQTCTDFIRWSSIHHTANC</sequence>
<dbReference type="EMBL" id="CAJVCH010526330">
    <property type="protein sequence ID" value="CAG7822438.1"/>
    <property type="molecule type" value="Genomic_DNA"/>
</dbReference>
<dbReference type="AlphaFoldDB" id="A0A8J2KZ47"/>
<evidence type="ECO:0000313" key="2">
    <source>
        <dbReference type="Proteomes" id="UP000708208"/>
    </source>
</evidence>
<proteinExistence type="predicted"/>
<accession>A0A8J2KZ47</accession>